<dbReference type="HOGENOM" id="CLU_697731_0_0_0"/>
<dbReference type="EMBL" id="AM884176">
    <property type="protein sequence ID" value="CAP03499.1"/>
    <property type="molecule type" value="Genomic_DNA"/>
</dbReference>
<protein>
    <recommendedName>
        <fullName evidence="1">SUF system FeS cluster assembly SufBD core domain-containing protein</fullName>
    </recommendedName>
</protein>
<dbReference type="Pfam" id="PF01458">
    <property type="entry name" value="SUFBD_core"/>
    <property type="match status" value="1"/>
</dbReference>
<dbReference type="KEGG" id="ctb:CTL0055"/>
<evidence type="ECO:0000313" key="2">
    <source>
        <dbReference type="EMBL" id="CAP03499.1"/>
    </source>
</evidence>
<dbReference type="PATRIC" id="fig|471472.4.peg.60"/>
<dbReference type="AlphaFoldDB" id="A0A0H3MAN0"/>
<evidence type="ECO:0000313" key="3">
    <source>
        <dbReference type="Proteomes" id="UP000000795"/>
    </source>
</evidence>
<dbReference type="Proteomes" id="UP001154402">
    <property type="component" value="Chromosome"/>
</dbReference>
<organism evidence="2">
    <name type="scientific">Chlamydia trachomatis serovar L2 (strain ATCC VR-902B / DSM 19102 / 434/Bu)</name>
    <dbReference type="NCBI Taxonomy" id="471472"/>
    <lineage>
        <taxon>Bacteria</taxon>
        <taxon>Pseudomonadati</taxon>
        <taxon>Chlamydiota</taxon>
        <taxon>Chlamydiia</taxon>
        <taxon>Chlamydiales</taxon>
        <taxon>Chlamydiaceae</taxon>
        <taxon>Chlamydia/Chlamydophila group</taxon>
        <taxon>Chlamydia</taxon>
    </lineage>
</organism>
<gene>
    <name evidence="2" type="ordered locus">CTL0055</name>
</gene>
<reference evidence="2" key="1">
    <citation type="journal article" date="2008" name="Genome Res.">
        <title>Chlamydia trachomatis: genome sequence analysis of lymphogranuloma venereum isolates.</title>
        <authorList>
            <person name="Thomson N.R."/>
            <person name="Holden M.T."/>
            <person name="Carder C."/>
            <person name="Lennard N."/>
            <person name="Lockey S.J."/>
            <person name="Marsh P."/>
            <person name="Skipp P."/>
            <person name="O'Connor C.D."/>
            <person name="Goodhead I."/>
            <person name="Norbertzcak H."/>
            <person name="Harris B."/>
            <person name="Ormond D."/>
            <person name="Rance R."/>
            <person name="Quail M.A."/>
            <person name="Parkhill J."/>
            <person name="Stephens R.S."/>
            <person name="Clarke I.N."/>
        </authorList>
    </citation>
    <scope>NUCLEOTIDE SEQUENCE [LARGE SCALE GENOMIC DNA]</scope>
    <source>
        <strain evidence="2">434/Bu</strain>
        <strain evidence="3">434/Bu / ATCC VR-902B</strain>
    </source>
</reference>
<evidence type="ECO:0000259" key="1">
    <source>
        <dbReference type="Pfam" id="PF01458"/>
    </source>
</evidence>
<dbReference type="SUPFAM" id="SSF101960">
    <property type="entry name" value="Stabilizer of iron transporter SufD"/>
    <property type="match status" value="1"/>
</dbReference>
<proteinExistence type="predicted"/>
<dbReference type="PANTHER" id="PTHR43575:SF1">
    <property type="entry name" value="PROTEIN ABCI7, CHLOROPLASTIC"/>
    <property type="match status" value="1"/>
</dbReference>
<dbReference type="InterPro" id="IPR000825">
    <property type="entry name" value="SUF_FeS_clus_asmbl_SufBD_core"/>
</dbReference>
<dbReference type="RefSeq" id="WP_009873298.1">
    <property type="nucleotide sequence ID" value="NC_010287.1"/>
</dbReference>
<feature type="domain" description="SUF system FeS cluster assembly SufBD core" evidence="1">
    <location>
        <begin position="150"/>
        <end position="374"/>
    </location>
</feature>
<name>A0A0H3MAN0_CHLT2</name>
<dbReference type="GO" id="GO:0016226">
    <property type="term" value="P:iron-sulfur cluster assembly"/>
    <property type="evidence" value="ECO:0007669"/>
    <property type="project" value="InterPro"/>
</dbReference>
<accession>A0A0H3MAN0</accession>
<dbReference type="PANTHER" id="PTHR43575">
    <property type="entry name" value="PROTEIN ABCI7, CHLOROPLASTIC"/>
    <property type="match status" value="1"/>
</dbReference>
<sequence length="395" mass="44583">MWGTHQQRQIHPDARLADVTRSVWRQYQRDHVFREACSWLKEMTQEDSWIYCVGGCEIGAISPEERSATCVFVNGCFAPSLSVLPAEIIVAPLREARAFFQKHDEEDVVEELHSLLRGEEGTVIYIPEGRELQTPLFVQHHYVCSEEENKKTVSVPYIVFVLGKGAAISIEMGMSALPDNVYLFGKTLCFLGEEAELVLTMKPLPKGTERIIWAHHVEVERRGACALIQDMRSMGKGWFRNSFFLKGEAAHGESLVKVLGGDFLGVHNTMHHDDRETTSRQNIRSILEEGSFSFEGGIYISPRGTLSNAYQKHDTLLLSNRASASTFPRLEILTDDVKASHGATVGSLNAHLLTYLRSRGFSLIEAKQALQKSFLTLDIEKPYFPKLQKQDLYHV</sequence>
<dbReference type="InterPro" id="IPR037284">
    <property type="entry name" value="SUF_FeS_clus_asmbl_SufBD_sf"/>
</dbReference>
<dbReference type="InterPro" id="IPR055346">
    <property type="entry name" value="Fe-S_cluster_assembly_SufBD"/>
</dbReference>